<keyword evidence="2" id="KW-1185">Reference proteome</keyword>
<gene>
    <name evidence="1" type="ORF">GK091_12830</name>
</gene>
<evidence type="ECO:0000313" key="1">
    <source>
        <dbReference type="EMBL" id="NEU67767.1"/>
    </source>
</evidence>
<accession>A0A6M0IIT5</accession>
<dbReference type="AlphaFoldDB" id="A0A6M0IIT5"/>
<dbReference type="RefSeq" id="WP_164038379.1">
    <property type="nucleotide sequence ID" value="NZ_JAAGNZ010000001.1"/>
</dbReference>
<name>A0A6M0IIT5_9BACT</name>
<dbReference type="EMBL" id="JAAGNZ010000001">
    <property type="protein sequence ID" value="NEU67767.1"/>
    <property type="molecule type" value="Genomic_DNA"/>
</dbReference>
<reference evidence="1 2" key="1">
    <citation type="submission" date="2020-02" db="EMBL/GenBank/DDBJ databases">
        <title>Draft genome sequence of two Spirosoma agri KCTC 52727 and Spirosoma terrae KCTC 52035.</title>
        <authorList>
            <person name="Rojas J."/>
            <person name="Ambika Manirajan B."/>
            <person name="Ratering S."/>
            <person name="Suarez C."/>
            <person name="Schnell S."/>
        </authorList>
    </citation>
    <scope>NUCLEOTIDE SEQUENCE [LARGE SCALE GENOMIC DNA]</scope>
    <source>
        <strain evidence="1 2">KCTC 52727</strain>
    </source>
</reference>
<dbReference type="Proteomes" id="UP000477386">
    <property type="component" value="Unassembled WGS sequence"/>
</dbReference>
<proteinExistence type="predicted"/>
<organism evidence="1 2">
    <name type="scientific">Spirosoma agri</name>
    <dbReference type="NCBI Taxonomy" id="1987381"/>
    <lineage>
        <taxon>Bacteria</taxon>
        <taxon>Pseudomonadati</taxon>
        <taxon>Bacteroidota</taxon>
        <taxon>Cytophagia</taxon>
        <taxon>Cytophagales</taxon>
        <taxon>Cytophagaceae</taxon>
        <taxon>Spirosoma</taxon>
    </lineage>
</organism>
<sequence length="139" mass="15721">MKELNDLLRNVQNKQKPLRKSLLKLAAETLISELQAFTLEAHRLMTENRKDSQSVGQRGAIRDYQSTIGLYDSTLENVVIAVREEILDELNLEYAGEIYLAFSDIHTNTQSADHVIGKVNAMIEQFAKFAQQLGVPKFA</sequence>
<protein>
    <submittedName>
        <fullName evidence="1">Uncharacterized protein</fullName>
    </submittedName>
</protein>
<evidence type="ECO:0000313" key="2">
    <source>
        <dbReference type="Proteomes" id="UP000477386"/>
    </source>
</evidence>
<comment type="caution">
    <text evidence="1">The sequence shown here is derived from an EMBL/GenBank/DDBJ whole genome shotgun (WGS) entry which is preliminary data.</text>
</comment>